<evidence type="ECO:0000256" key="10">
    <source>
        <dbReference type="ARBA" id="ARBA00023136"/>
    </source>
</evidence>
<evidence type="ECO:0000256" key="11">
    <source>
        <dbReference type="ARBA" id="ARBA00025912"/>
    </source>
</evidence>
<dbReference type="InterPro" id="IPR018495">
    <property type="entry name" value="Succ_DH_cyt_bsu_CS"/>
</dbReference>
<dbReference type="AlphaFoldDB" id="A0AAJ1X614"/>
<dbReference type="InterPro" id="IPR034804">
    <property type="entry name" value="SQR/QFR_C/D"/>
</dbReference>
<dbReference type="NCBIfam" id="TIGR02970">
    <property type="entry name" value="succ_dehyd_cytB"/>
    <property type="match status" value="1"/>
</dbReference>
<dbReference type="GO" id="GO:0006099">
    <property type="term" value="P:tricarboxylic acid cycle"/>
    <property type="evidence" value="ECO:0007669"/>
    <property type="project" value="InterPro"/>
</dbReference>
<comment type="similarity">
    <text evidence="3">Belongs to the cytochrome b560 family.</text>
</comment>
<dbReference type="PANTHER" id="PTHR10978:SF5">
    <property type="entry name" value="SUCCINATE DEHYDROGENASE CYTOCHROME B560 SUBUNIT, MITOCHONDRIAL"/>
    <property type="match status" value="1"/>
</dbReference>
<dbReference type="PROSITE" id="PS01001">
    <property type="entry name" value="SDH_CYT_2"/>
    <property type="match status" value="1"/>
</dbReference>
<dbReference type="PIRSF" id="PIRSF000178">
    <property type="entry name" value="SDH_cyt_b560"/>
    <property type="match status" value="1"/>
</dbReference>
<dbReference type="InterPro" id="IPR014314">
    <property type="entry name" value="Succ_DH_cytb556"/>
</dbReference>
<feature type="binding site" description="axial binding residue" evidence="12">
    <location>
        <position position="84"/>
    </location>
    <ligand>
        <name>heme</name>
        <dbReference type="ChEBI" id="CHEBI:30413"/>
        <note>ligand shared with second transmembrane subunit</note>
    </ligand>
    <ligandPart>
        <name>Fe</name>
        <dbReference type="ChEBI" id="CHEBI:18248"/>
    </ligandPart>
</feature>
<evidence type="ECO:0000256" key="4">
    <source>
        <dbReference type="ARBA" id="ARBA00020076"/>
    </source>
</evidence>
<reference evidence="14" key="1">
    <citation type="submission" date="2022-07" db="EMBL/GenBank/DDBJ databases">
        <authorList>
            <person name="Otstavnykh N."/>
            <person name="Isaeva M."/>
            <person name="Bystritskaya E."/>
        </authorList>
    </citation>
    <scope>NUCLEOTIDE SEQUENCE</scope>
    <source>
        <strain evidence="14">10Alg 79</strain>
    </source>
</reference>
<evidence type="ECO:0000256" key="13">
    <source>
        <dbReference type="SAM" id="Phobius"/>
    </source>
</evidence>
<dbReference type="RefSeq" id="WP_317626316.1">
    <property type="nucleotide sequence ID" value="NZ_JANFFA010000003.1"/>
</dbReference>
<keyword evidence="7 12" id="KW-0479">Metal-binding</keyword>
<comment type="function">
    <text evidence="1">Membrane-anchoring subunit of succinate dehydrogenase (SDH).</text>
</comment>
<organism evidence="14 15">
    <name type="scientific">Rhodalgimonas zhirmunskyi</name>
    <dbReference type="NCBI Taxonomy" id="2964767"/>
    <lineage>
        <taxon>Bacteria</taxon>
        <taxon>Pseudomonadati</taxon>
        <taxon>Pseudomonadota</taxon>
        <taxon>Alphaproteobacteria</taxon>
        <taxon>Rhodobacterales</taxon>
        <taxon>Roseobacteraceae</taxon>
        <taxon>Rhodalgimonas</taxon>
    </lineage>
</organism>
<comment type="subcellular location">
    <subcellularLocation>
        <location evidence="2">Membrane</location>
        <topology evidence="2">Multi-pass membrane protein</topology>
    </subcellularLocation>
</comment>
<dbReference type="GO" id="GO:0046872">
    <property type="term" value="F:metal ion binding"/>
    <property type="evidence" value="ECO:0007669"/>
    <property type="project" value="UniProtKB-KW"/>
</dbReference>
<dbReference type="SUPFAM" id="SSF81343">
    <property type="entry name" value="Fumarate reductase respiratory complex transmembrane subunits"/>
    <property type="match status" value="1"/>
</dbReference>
<keyword evidence="6 13" id="KW-0812">Transmembrane</keyword>
<evidence type="ECO:0000256" key="2">
    <source>
        <dbReference type="ARBA" id="ARBA00004141"/>
    </source>
</evidence>
<proteinExistence type="inferred from homology"/>
<evidence type="ECO:0000256" key="6">
    <source>
        <dbReference type="ARBA" id="ARBA00022692"/>
    </source>
</evidence>
<feature type="transmembrane region" description="Helical" evidence="13">
    <location>
        <begin position="108"/>
        <end position="129"/>
    </location>
</feature>
<gene>
    <name evidence="14" type="primary">sdhC</name>
    <name evidence="14" type="ORF">NOI20_11310</name>
</gene>
<sequence length="130" mass="14476">MAETKQVERPLSPHLQVYRMRVPMLTSILTRITGNALIVSTILIVWWLLAAATSESYFNTANAVLTSWFGDIVMTLSVLGLWYHYLAGLRHLLYDAGRGLDIETAVKLGWACLIGSVVLTVLTVIIFQIV</sequence>
<keyword evidence="10 13" id="KW-0472">Membrane</keyword>
<comment type="cofactor">
    <cofactor evidence="12">
        <name>heme</name>
        <dbReference type="ChEBI" id="CHEBI:30413"/>
    </cofactor>
    <text evidence="12">The heme is bound between the two transmembrane subunits.</text>
</comment>
<dbReference type="EMBL" id="JANFFA010000003">
    <property type="protein sequence ID" value="MDQ2094699.1"/>
    <property type="molecule type" value="Genomic_DNA"/>
</dbReference>
<evidence type="ECO:0000256" key="7">
    <source>
        <dbReference type="ARBA" id="ARBA00022723"/>
    </source>
</evidence>
<evidence type="ECO:0000313" key="15">
    <source>
        <dbReference type="Proteomes" id="UP001227162"/>
    </source>
</evidence>
<dbReference type="GO" id="GO:0009055">
    <property type="term" value="F:electron transfer activity"/>
    <property type="evidence" value="ECO:0007669"/>
    <property type="project" value="InterPro"/>
</dbReference>
<dbReference type="Gene3D" id="1.20.1300.10">
    <property type="entry name" value="Fumarate reductase/succinate dehydrogenase, transmembrane subunit"/>
    <property type="match status" value="1"/>
</dbReference>
<dbReference type="CDD" id="cd03499">
    <property type="entry name" value="SQR_TypeC_SdhC"/>
    <property type="match status" value="1"/>
</dbReference>
<evidence type="ECO:0000256" key="3">
    <source>
        <dbReference type="ARBA" id="ARBA00007244"/>
    </source>
</evidence>
<keyword evidence="8 13" id="KW-1133">Transmembrane helix</keyword>
<evidence type="ECO:0000256" key="5">
    <source>
        <dbReference type="ARBA" id="ARBA00022617"/>
    </source>
</evidence>
<dbReference type="InterPro" id="IPR000701">
    <property type="entry name" value="SuccDH_FuR_B_TM-su"/>
</dbReference>
<evidence type="ECO:0000256" key="1">
    <source>
        <dbReference type="ARBA" id="ARBA00004050"/>
    </source>
</evidence>
<dbReference type="Pfam" id="PF01127">
    <property type="entry name" value="Sdh_cyt"/>
    <property type="match status" value="1"/>
</dbReference>
<accession>A0AAJ1X614</accession>
<reference evidence="14" key="2">
    <citation type="submission" date="2023-04" db="EMBL/GenBank/DDBJ databases">
        <title>'Rhodoalgimonas zhirmunskyi' gen. nov., isolated from a red alga.</title>
        <authorList>
            <person name="Nedashkovskaya O.I."/>
            <person name="Otstavnykh N.Y."/>
            <person name="Bystritskaya E.P."/>
            <person name="Balabanova L.A."/>
            <person name="Isaeva M.P."/>
        </authorList>
    </citation>
    <scope>NUCLEOTIDE SEQUENCE</scope>
    <source>
        <strain evidence="14">10Alg 79</strain>
    </source>
</reference>
<keyword evidence="15" id="KW-1185">Reference proteome</keyword>
<dbReference type="Proteomes" id="UP001227162">
    <property type="component" value="Unassembled WGS sequence"/>
</dbReference>
<protein>
    <recommendedName>
        <fullName evidence="4">Succinate dehydrogenase cytochrome b556 subunit</fullName>
    </recommendedName>
</protein>
<name>A0AAJ1X614_9RHOB</name>
<dbReference type="GO" id="GO:0016020">
    <property type="term" value="C:membrane"/>
    <property type="evidence" value="ECO:0007669"/>
    <property type="project" value="UniProtKB-SubCell"/>
</dbReference>
<comment type="caution">
    <text evidence="14">The sequence shown here is derived from an EMBL/GenBank/DDBJ whole genome shotgun (WGS) entry which is preliminary data.</text>
</comment>
<keyword evidence="5 12" id="KW-0349">Heme</keyword>
<evidence type="ECO:0000313" key="14">
    <source>
        <dbReference type="EMBL" id="MDQ2094699.1"/>
    </source>
</evidence>
<evidence type="ECO:0000256" key="12">
    <source>
        <dbReference type="PIRSR" id="PIRSR000178-1"/>
    </source>
</evidence>
<evidence type="ECO:0000256" key="8">
    <source>
        <dbReference type="ARBA" id="ARBA00022989"/>
    </source>
</evidence>
<keyword evidence="9 12" id="KW-0408">Iron</keyword>
<evidence type="ECO:0000256" key="9">
    <source>
        <dbReference type="ARBA" id="ARBA00023004"/>
    </source>
</evidence>
<feature type="transmembrane region" description="Helical" evidence="13">
    <location>
        <begin position="68"/>
        <end position="87"/>
    </location>
</feature>
<dbReference type="PANTHER" id="PTHR10978">
    <property type="entry name" value="SUCCINATE DEHYDROGENASE CYTOCHROME B560 SUBUNIT"/>
    <property type="match status" value="1"/>
</dbReference>
<feature type="transmembrane region" description="Helical" evidence="13">
    <location>
        <begin position="28"/>
        <end position="48"/>
    </location>
</feature>
<comment type="subunit">
    <text evidence="11">Part of an enzyme complex containing four subunits: a flavoprotein, an iron-sulfur protein, plus two membrane-anchoring proteins, SdhC and SdhD. The complex can form homotrimers.</text>
</comment>